<keyword evidence="4" id="KW-0233">DNA recombination</keyword>
<evidence type="ECO:0000256" key="3">
    <source>
        <dbReference type="ARBA" id="ARBA00023125"/>
    </source>
</evidence>
<dbReference type="InterPro" id="IPR010998">
    <property type="entry name" value="Integrase_recombinase_N"/>
</dbReference>
<keyword evidence="3" id="KW-0238">DNA-binding</keyword>
<dbReference type="InterPro" id="IPR050090">
    <property type="entry name" value="Tyrosine_recombinase_XerCD"/>
</dbReference>
<dbReference type="Pfam" id="PF00589">
    <property type="entry name" value="Phage_integrase"/>
    <property type="match status" value="1"/>
</dbReference>
<dbReference type="EMBL" id="QKOE01000009">
    <property type="protein sequence ID" value="PZA16129.1"/>
    <property type="molecule type" value="Genomic_DNA"/>
</dbReference>
<keyword evidence="7" id="KW-1185">Reference proteome</keyword>
<dbReference type="PROSITE" id="PS51898">
    <property type="entry name" value="TYR_RECOMBINASE"/>
    <property type="match status" value="1"/>
</dbReference>
<evidence type="ECO:0000259" key="5">
    <source>
        <dbReference type="PROSITE" id="PS51898"/>
    </source>
</evidence>
<dbReference type="Gene3D" id="1.10.443.10">
    <property type="entry name" value="Intergrase catalytic core"/>
    <property type="match status" value="1"/>
</dbReference>
<dbReference type="PANTHER" id="PTHR30349">
    <property type="entry name" value="PHAGE INTEGRASE-RELATED"/>
    <property type="match status" value="1"/>
</dbReference>
<organism evidence="6 7">
    <name type="scientific">Parazoarcus communis SWub3 = DSM 12120</name>
    <dbReference type="NCBI Taxonomy" id="1121029"/>
    <lineage>
        <taxon>Bacteria</taxon>
        <taxon>Pseudomonadati</taxon>
        <taxon>Pseudomonadota</taxon>
        <taxon>Betaproteobacteria</taxon>
        <taxon>Rhodocyclales</taxon>
        <taxon>Zoogloeaceae</taxon>
        <taxon>Parazoarcus</taxon>
    </lineage>
</organism>
<comment type="caution">
    <text evidence="6">The sequence shown here is derived from an EMBL/GenBank/DDBJ whole genome shotgun (WGS) entry which is preliminary data.</text>
</comment>
<evidence type="ECO:0000256" key="1">
    <source>
        <dbReference type="ARBA" id="ARBA00008857"/>
    </source>
</evidence>
<feature type="domain" description="Tyr recombinase" evidence="5">
    <location>
        <begin position="155"/>
        <end position="338"/>
    </location>
</feature>
<dbReference type="GO" id="GO:0015074">
    <property type="term" value="P:DNA integration"/>
    <property type="evidence" value="ECO:0007669"/>
    <property type="project" value="UniProtKB-KW"/>
</dbReference>
<keyword evidence="2" id="KW-0229">DNA integration</keyword>
<dbReference type="InterPro" id="IPR013762">
    <property type="entry name" value="Integrase-like_cat_sf"/>
</dbReference>
<dbReference type="InterPro" id="IPR002104">
    <property type="entry name" value="Integrase_catalytic"/>
</dbReference>
<reference evidence="6 7" key="1">
    <citation type="submission" date="2018-06" db="EMBL/GenBank/DDBJ databases">
        <title>Azoarcus communis strain SWub3 genome.</title>
        <authorList>
            <person name="Zorraquino Salvo V."/>
            <person name="Toubiana D."/>
            <person name="Blumwald E."/>
        </authorList>
    </citation>
    <scope>NUCLEOTIDE SEQUENCE [LARGE SCALE GENOMIC DNA]</scope>
    <source>
        <strain evidence="6 7">SWub3</strain>
    </source>
</reference>
<dbReference type="PANTHER" id="PTHR30349:SF64">
    <property type="entry name" value="PROPHAGE INTEGRASE INTD-RELATED"/>
    <property type="match status" value="1"/>
</dbReference>
<protein>
    <submittedName>
        <fullName evidence="6">Integrase</fullName>
    </submittedName>
</protein>
<evidence type="ECO:0000256" key="4">
    <source>
        <dbReference type="ARBA" id="ARBA00023172"/>
    </source>
</evidence>
<dbReference type="OrthoDB" id="662444at2"/>
<comment type="similarity">
    <text evidence="1">Belongs to the 'phage' integrase family.</text>
</comment>
<dbReference type="SUPFAM" id="SSF56349">
    <property type="entry name" value="DNA breaking-rejoining enzymes"/>
    <property type="match status" value="1"/>
</dbReference>
<dbReference type="Gene3D" id="1.10.150.130">
    <property type="match status" value="1"/>
</dbReference>
<proteinExistence type="inferred from homology"/>
<accession>A0A323UUC9</accession>
<evidence type="ECO:0000256" key="2">
    <source>
        <dbReference type="ARBA" id="ARBA00022908"/>
    </source>
</evidence>
<name>A0A323UUC9_9RHOO</name>
<evidence type="ECO:0000313" key="6">
    <source>
        <dbReference type="EMBL" id="PZA16129.1"/>
    </source>
</evidence>
<dbReference type="GO" id="GO:0006310">
    <property type="term" value="P:DNA recombination"/>
    <property type="evidence" value="ECO:0007669"/>
    <property type="project" value="UniProtKB-KW"/>
</dbReference>
<gene>
    <name evidence="6" type="ORF">DNK49_13905</name>
</gene>
<dbReference type="InterPro" id="IPR011010">
    <property type="entry name" value="DNA_brk_join_enz"/>
</dbReference>
<dbReference type="Proteomes" id="UP000248259">
    <property type="component" value="Unassembled WGS sequence"/>
</dbReference>
<evidence type="ECO:0000313" key="7">
    <source>
        <dbReference type="Proteomes" id="UP000248259"/>
    </source>
</evidence>
<dbReference type="AlphaFoldDB" id="A0A323UUC9"/>
<dbReference type="GO" id="GO:0003677">
    <property type="term" value="F:DNA binding"/>
    <property type="evidence" value="ECO:0007669"/>
    <property type="project" value="UniProtKB-KW"/>
</dbReference>
<sequence>MRAMRKSSGKTYYYFDRGIQSDGSRPFVPLGSDYLEALRKYADLSIKAVKPAATFGEAVRRFQVEALAERKPSTQKDILWSLPHLLEFFDNPPAPFAGIKPVHVRAYLDRRAKTAPVRANREIAWFSVIWNWARERGITDVPNPTAGVRRNKETGRTHYVTDEELEAIKAEACQPLKDAIDLAYLTGQRPADVLKLNETDIRDGALELRQNKTGMPLRIALTGELGQLVSRLIENKRSHSVRSLALLVTEKGVAMSKPMLRRRFDIAREAAAANPKNKESAIRIRAMQFRDLRAKAATDKADSAGDIRQAQQQLGHASVTMTEHYVRKRRGAKVSPTK</sequence>